<accession>A0A2N9GHP4</accession>
<reference evidence="4" key="1">
    <citation type="submission" date="2018-02" db="EMBL/GenBank/DDBJ databases">
        <authorList>
            <person name="Cohen D.B."/>
            <person name="Kent A.D."/>
        </authorList>
    </citation>
    <scope>NUCLEOTIDE SEQUENCE</scope>
</reference>
<sequence>MSSSNRARNFRRRAAAADEDNQNDDSNATTTTTTTARPTKPKPKKLLSFADDEDAAETPSSRSTTASRPTKPSSSSGHKITTHRDRQSHSSTTSSTLSNVQPQAGTYTKEALLELQKNTRTFGPSRPASSELVIVLNDDEDDEEKIWEEEHFRKGLGKRMDDGTSRVAVKASSVVPVVQSVQQQQQKFVYLAMPSVSGGPSIGGAIGVSQGLDAMISIPQQAEIAKKALQDNVRRLKLGAVKRRCDGFAAYYRLKRCTGTSSCAEVDPVTPKSVTPDPPRTERLRSDNDLGQDITVTCEVPLAQRMPFFMYFWTPLMKVFCQEELRCENEVEPEYQKPDYDDQPKAENHTGEVMDNNDVQAEEDPKWWDSESQNILDSQQLVEALCLCDDIFQSQSPNRDGNGNDGAGKGKLRLSDYAQLGPEDLKNAKTLSLIQQTLNLIHHQNSNLASLYVVFSAILFALC</sequence>
<dbReference type="AlphaFoldDB" id="A0A2N9GHP4"/>
<dbReference type="GO" id="GO:0005634">
    <property type="term" value="C:nucleus"/>
    <property type="evidence" value="ECO:0007669"/>
    <property type="project" value="UniProtKB-SubCell"/>
</dbReference>
<feature type="compositionally biased region" description="Low complexity" evidence="3">
    <location>
        <begin position="24"/>
        <end position="38"/>
    </location>
</feature>
<feature type="region of interest" description="Disordered" evidence="3">
    <location>
        <begin position="265"/>
        <end position="286"/>
    </location>
</feature>
<feature type="region of interest" description="Disordered" evidence="3">
    <location>
        <begin position="1"/>
        <end position="103"/>
    </location>
</feature>
<dbReference type="PANTHER" id="PTHR12214:SF0">
    <property type="entry name" value="LD29489P"/>
    <property type="match status" value="1"/>
</dbReference>
<protein>
    <submittedName>
        <fullName evidence="4">Uncharacterized protein</fullName>
    </submittedName>
</protein>
<evidence type="ECO:0000313" key="4">
    <source>
        <dbReference type="EMBL" id="SPC98821.1"/>
    </source>
</evidence>
<keyword evidence="2" id="KW-0539">Nucleus</keyword>
<comment type="subcellular location">
    <subcellularLocation>
        <location evidence="1">Nucleus</location>
    </subcellularLocation>
</comment>
<evidence type="ECO:0000256" key="2">
    <source>
        <dbReference type="ARBA" id="ARBA00023242"/>
    </source>
</evidence>
<dbReference type="EMBL" id="OIVN01001902">
    <property type="protein sequence ID" value="SPC98821.1"/>
    <property type="molecule type" value="Genomic_DNA"/>
</dbReference>
<dbReference type="PANTHER" id="PTHR12214">
    <property type="entry name" value="GC-RICH SEQUENCE DNA-BINDING FACTOR"/>
    <property type="match status" value="1"/>
</dbReference>
<dbReference type="InterPro" id="IPR012890">
    <property type="entry name" value="GCFC2-like"/>
</dbReference>
<feature type="compositionally biased region" description="Low complexity" evidence="3">
    <location>
        <begin position="58"/>
        <end position="76"/>
    </location>
</feature>
<organism evidence="4">
    <name type="scientific">Fagus sylvatica</name>
    <name type="common">Beechnut</name>
    <dbReference type="NCBI Taxonomy" id="28930"/>
    <lineage>
        <taxon>Eukaryota</taxon>
        <taxon>Viridiplantae</taxon>
        <taxon>Streptophyta</taxon>
        <taxon>Embryophyta</taxon>
        <taxon>Tracheophyta</taxon>
        <taxon>Spermatophyta</taxon>
        <taxon>Magnoliopsida</taxon>
        <taxon>eudicotyledons</taxon>
        <taxon>Gunneridae</taxon>
        <taxon>Pentapetalae</taxon>
        <taxon>rosids</taxon>
        <taxon>fabids</taxon>
        <taxon>Fagales</taxon>
        <taxon>Fagaceae</taxon>
        <taxon>Fagus</taxon>
    </lineage>
</organism>
<evidence type="ECO:0000256" key="3">
    <source>
        <dbReference type="SAM" id="MobiDB-lite"/>
    </source>
</evidence>
<proteinExistence type="predicted"/>
<name>A0A2N9GHP4_FAGSY</name>
<evidence type="ECO:0000256" key="1">
    <source>
        <dbReference type="ARBA" id="ARBA00004123"/>
    </source>
</evidence>
<gene>
    <name evidence="4" type="ORF">FSB_LOCUS26703</name>
</gene>
<dbReference type="GO" id="GO:0003677">
    <property type="term" value="F:DNA binding"/>
    <property type="evidence" value="ECO:0007669"/>
    <property type="project" value="InterPro"/>
</dbReference>
<dbReference type="GO" id="GO:0000398">
    <property type="term" value="P:mRNA splicing, via spliceosome"/>
    <property type="evidence" value="ECO:0007669"/>
    <property type="project" value="InterPro"/>
</dbReference>